<dbReference type="InterPro" id="IPR012934">
    <property type="entry name" value="Znf_AD"/>
</dbReference>
<dbReference type="Proteomes" id="UP000076408">
    <property type="component" value="Unassembled WGS sequence"/>
</dbReference>
<dbReference type="PROSITE" id="PS00028">
    <property type="entry name" value="ZINC_FINGER_C2H2_1"/>
    <property type="match status" value="8"/>
</dbReference>
<accession>A0A182YGS7</accession>
<keyword evidence="2" id="KW-0863">Zinc-finger</keyword>
<dbReference type="InterPro" id="IPR013087">
    <property type="entry name" value="Znf_C2H2_type"/>
</dbReference>
<feature type="domain" description="C2H2-type" evidence="5">
    <location>
        <begin position="1004"/>
        <end position="1031"/>
    </location>
</feature>
<feature type="domain" description="C2H2-type" evidence="5">
    <location>
        <begin position="1251"/>
        <end position="1279"/>
    </location>
</feature>
<dbReference type="InterPro" id="IPR004119">
    <property type="entry name" value="EcKL"/>
</dbReference>
<dbReference type="VEuPathDB" id="VectorBase:ASTE006474"/>
<dbReference type="VEuPathDB" id="VectorBase:ASTEI20_035602"/>
<dbReference type="Gene3D" id="3.90.1200.10">
    <property type="match status" value="3"/>
</dbReference>
<keyword evidence="3" id="KW-0862">Zinc</keyword>
<dbReference type="SUPFAM" id="SSF56112">
    <property type="entry name" value="Protein kinase-like (PK-like)"/>
    <property type="match status" value="3"/>
</dbReference>
<dbReference type="VEuPathDB" id="VectorBase:ASTEI20_040087"/>
<feature type="domain" description="C2H2-type" evidence="5">
    <location>
        <begin position="1165"/>
        <end position="1192"/>
    </location>
</feature>
<feature type="domain" description="C2H2-type" evidence="5">
    <location>
        <begin position="1109"/>
        <end position="1137"/>
    </location>
</feature>
<dbReference type="GO" id="GO:0008270">
    <property type="term" value="F:zinc ion binding"/>
    <property type="evidence" value="ECO:0007669"/>
    <property type="project" value="UniProtKB-KW"/>
</dbReference>
<feature type="compositionally biased region" description="Basic and acidic residues" evidence="4">
    <location>
        <begin position="1633"/>
        <end position="1660"/>
    </location>
</feature>
<dbReference type="InterPro" id="IPR036236">
    <property type="entry name" value="Znf_C2H2_sf"/>
</dbReference>
<reference evidence="6" key="2">
    <citation type="submission" date="2020-05" db="UniProtKB">
        <authorList>
            <consortium name="EnsemblMetazoa"/>
        </authorList>
    </citation>
    <scope>IDENTIFICATION</scope>
    <source>
        <strain evidence="6">Indian</strain>
    </source>
</reference>
<feature type="domain" description="C2H2-type" evidence="5">
    <location>
        <begin position="1138"/>
        <end position="1165"/>
    </location>
</feature>
<dbReference type="VEuPathDB" id="VectorBase:ASTEI20_033516"/>
<name>A0A182YGS7_ANOST</name>
<dbReference type="Pfam" id="PF07776">
    <property type="entry name" value="zf-AD"/>
    <property type="match status" value="1"/>
</dbReference>
<dbReference type="Gene3D" id="3.30.160.60">
    <property type="entry name" value="Classic Zinc Finger"/>
    <property type="match status" value="4"/>
</dbReference>
<dbReference type="SMART" id="SM00868">
    <property type="entry name" value="zf-AD"/>
    <property type="match status" value="1"/>
</dbReference>
<dbReference type="EnsemblMetazoa" id="ASTEI07663-RA">
    <property type="protein sequence ID" value="ASTEI07663-PA"/>
    <property type="gene ID" value="ASTEI07663"/>
</dbReference>
<dbReference type="GO" id="GO:0005634">
    <property type="term" value="C:nucleus"/>
    <property type="evidence" value="ECO:0007669"/>
    <property type="project" value="InterPro"/>
</dbReference>
<proteinExistence type="predicted"/>
<protein>
    <recommendedName>
        <fullName evidence="5">C2H2-type domain-containing protein</fullName>
    </recommendedName>
</protein>
<dbReference type="Pfam" id="PF02958">
    <property type="entry name" value="EcKL"/>
    <property type="match status" value="5"/>
</dbReference>
<dbReference type="SMART" id="SM00355">
    <property type="entry name" value="ZnF_C2H2"/>
    <property type="match status" value="8"/>
</dbReference>
<evidence type="ECO:0000259" key="5">
    <source>
        <dbReference type="PROSITE" id="PS50157"/>
    </source>
</evidence>
<feature type="compositionally biased region" description="Polar residues" evidence="4">
    <location>
        <begin position="1069"/>
        <end position="1079"/>
    </location>
</feature>
<dbReference type="PANTHER" id="PTHR11012">
    <property type="entry name" value="PROTEIN KINASE-LIKE DOMAIN-CONTAINING"/>
    <property type="match status" value="1"/>
</dbReference>
<feature type="domain" description="C2H2-type" evidence="5">
    <location>
        <begin position="1196"/>
        <end position="1223"/>
    </location>
</feature>
<dbReference type="InterPro" id="IPR011009">
    <property type="entry name" value="Kinase-like_dom_sf"/>
</dbReference>
<dbReference type="Pfam" id="PF00096">
    <property type="entry name" value="zf-C2H2"/>
    <property type="match status" value="2"/>
</dbReference>
<evidence type="ECO:0000256" key="3">
    <source>
        <dbReference type="ARBA" id="ARBA00022833"/>
    </source>
</evidence>
<dbReference type="SMART" id="SM00587">
    <property type="entry name" value="CHK"/>
    <property type="match status" value="3"/>
</dbReference>
<dbReference type="SUPFAM" id="SSF57667">
    <property type="entry name" value="beta-beta-alpha zinc fingers"/>
    <property type="match status" value="5"/>
</dbReference>
<dbReference type="VEuPathDB" id="VectorBase:ASTE006476"/>
<dbReference type="InterPro" id="IPR015897">
    <property type="entry name" value="CHK_kinase-like"/>
</dbReference>
<dbReference type="VEuPathDB" id="VectorBase:ASTEI07663"/>
<dbReference type="PROSITE" id="PS50157">
    <property type="entry name" value="ZINC_FINGER_C2H2_2"/>
    <property type="match status" value="7"/>
</dbReference>
<dbReference type="PANTHER" id="PTHR11012:SF48">
    <property type="entry name" value="CHK KINASE-LIKE DOMAIN-CONTAINING PROTEIN-RELATED"/>
    <property type="match status" value="1"/>
</dbReference>
<evidence type="ECO:0000313" key="7">
    <source>
        <dbReference type="Proteomes" id="UP000076408"/>
    </source>
</evidence>
<evidence type="ECO:0000256" key="2">
    <source>
        <dbReference type="ARBA" id="ARBA00022771"/>
    </source>
</evidence>
<evidence type="ECO:0000256" key="4">
    <source>
        <dbReference type="SAM" id="MobiDB-lite"/>
    </source>
</evidence>
<organism evidence="6 7">
    <name type="scientific">Anopheles stephensi</name>
    <name type="common">Indo-Pakistan malaria mosquito</name>
    <dbReference type="NCBI Taxonomy" id="30069"/>
    <lineage>
        <taxon>Eukaryota</taxon>
        <taxon>Metazoa</taxon>
        <taxon>Ecdysozoa</taxon>
        <taxon>Arthropoda</taxon>
        <taxon>Hexapoda</taxon>
        <taxon>Insecta</taxon>
        <taxon>Pterygota</taxon>
        <taxon>Neoptera</taxon>
        <taxon>Endopterygota</taxon>
        <taxon>Diptera</taxon>
        <taxon>Nematocera</taxon>
        <taxon>Culicoidea</taxon>
        <taxon>Culicidae</taxon>
        <taxon>Anophelinae</taxon>
        <taxon>Anopheles</taxon>
    </lineage>
</organism>
<keyword evidence="7" id="KW-1185">Reference proteome</keyword>
<dbReference type="VEuPathDB" id="VectorBase:ASTEI20_042291"/>
<dbReference type="FunFam" id="3.30.160.60:FF:000446">
    <property type="entry name" value="Zinc finger protein"/>
    <property type="match status" value="1"/>
</dbReference>
<feature type="compositionally biased region" description="Basic and acidic residues" evidence="4">
    <location>
        <begin position="1080"/>
        <end position="1092"/>
    </location>
</feature>
<reference evidence="7" key="1">
    <citation type="journal article" date="2014" name="Genome Biol.">
        <title>Genome analysis of a major urban malaria vector mosquito, Anopheles stephensi.</title>
        <authorList>
            <person name="Jiang X."/>
            <person name="Peery A."/>
            <person name="Hall A.B."/>
            <person name="Sharma A."/>
            <person name="Chen X.G."/>
            <person name="Waterhouse R.M."/>
            <person name="Komissarov A."/>
            <person name="Riehle M.M."/>
            <person name="Shouche Y."/>
            <person name="Sharakhova M.V."/>
            <person name="Lawson D."/>
            <person name="Pakpour N."/>
            <person name="Arensburger P."/>
            <person name="Davidson V.L."/>
            <person name="Eiglmeier K."/>
            <person name="Emrich S."/>
            <person name="George P."/>
            <person name="Kennedy R.C."/>
            <person name="Mane S.P."/>
            <person name="Maslen G."/>
            <person name="Oringanje C."/>
            <person name="Qi Y."/>
            <person name="Settlage R."/>
            <person name="Tojo M."/>
            <person name="Tubio J.M."/>
            <person name="Unger M.F."/>
            <person name="Wang B."/>
            <person name="Vernick K.D."/>
            <person name="Ribeiro J.M."/>
            <person name="James A.A."/>
            <person name="Michel K."/>
            <person name="Riehle M.A."/>
            <person name="Luckhart S."/>
            <person name="Sharakhov I.V."/>
            <person name="Tu Z."/>
        </authorList>
    </citation>
    <scope>NUCLEOTIDE SEQUENCE [LARGE SCALE GENOMIC DNA]</scope>
    <source>
        <strain evidence="7">Indian</strain>
    </source>
</reference>
<sequence length="1990" mass="227967">MDVAHGSSAETGLSRQDLAAIWRNYWRCKNGAPDEEVPQFSNLRAGVRPYGKNRAGYLGDHFILELSADQRPDLRLELFLKATPTSIPELSNYLSAIGTSYKEARVYSELFPELRRFSRFAPECFLSEATTGSEVLVLENLATQGFQSIASAELGVLDEAHLKCALASLAKFHSATLLFEREKGVDLPAHFPGVLNENAWIRRENNPRVQELDNAIDILLQFIGTTRHGCEQFCREFPTFMLQIYELVKPSTKYKNVACHGDLWASNVMFRYESTAEHRVPVECLLIDFQFMRYAPPAYDVNMLLTLTTTGEFRHQHYDTLTQHYYQCLVSELAKHPAAPGADGRDLYPAAMFYESCELYKTSGMIENFLMNHVTLLPRCYIDNIFSSSECYKSFSGADKIKLCLDVLQNDHNYRERMTGIVKDLIQMPADIIADEDVQLVMQRSKQAATQVKSYGLKRISDEPIGYLADHLILVVVVDEKLAHKKEQQEDYESTCTTNDTTVAASGRQEMSFFIKMLPESNPKLAEYIEEMHCFEKEIFVYNKLLPELAQHCDGIGNVVPNTYLTKPAKMIVFEDLRRQGYGMMADRGAGLLNQAHIEMALRTIAKLHAMSLIYEERTKTTLTEATAKLSESAPSLLKENVYINSDTYVRTTNLENCIQVMCEVAKRIEKYRNSEQLEFILQRIPVTVRRIYELAKPSTVFRNVLNHGDLWCNNILFKYENNASGTKTGRPIDAKLVDFQFSRIAPPAYDVMALIMISTLSSFRDPLLEEWKDVYYSSLAAHLAVNQLEVEDVLPKSQFLESCTHYHLAGLIESCMYFHWPPESDCYERDETTEDEFDCKNNSTVFVRASIRGFEKYEQYRTQTSATFKTSTRCEFQADECCDANQSTSSMIQLGEIYSQLLQLPPSSEKRSPDQSQPPLYGEICSRCVDMLKDFYRFRTRAIRAYEELQTKANIAKIINSLEQSSVGSVEAEQTEDDLGRTHRHDKAEQLEATDEPDSTALLPCTSCNKKFTDRKLLTMHAKTHSTTNKRKYRCKQCEIEFATKRSCHNHQLKIHGKVLRCSKDQAPATSDKNTQFDNGRRAKESRETNNRRKKAEPGQPKQRPGGFGCDVCFKSFTRKSSLNHHKQVLHAGVRQHMCHICNRTFGKGDSLNTHLALHVGKKYRCKLCSKSFAKSSFLRKHLEEHEWPESKRKYTCAVCSKRFATISHLHDHELIHSDKKPHKCNHCEKSFRQKQQLKVHTYQHFGKPFQCSYCELAYTSPSRLQAHVGKHHPGREQMSLDKFGLAVGAEASSTSTVSQPDFGDKAVNEEILNEICYQINSNPLMLENIDAGGAYRMDPQTIGLDENDIVELVKCYIQDKRNRVNGKFRLVSYQVRRLSEEPVGYLGDHYLLDVNLREKMVHYSPEEEENYAEEEYINFFLKVIPEHVPKLADYIKEMGCFRKEILLYKHVIPRLQDVMIGTRPFVPTAYFTKGERLIVFENLKSEGYSIVEHTKNLLDFEHLKVALQAVAKLHASSLILEERSKTPIPKLFVGYLNENAYVDDDDYVRKGNLENAIQVLCEMIKKIDKYANSDQLDEILEKVPGVIRKIYDFSKPSEVFRNVLNHGDLWCNNVMFRYEMIPTSVDSGIDGEGHPSEGRKTSTTSDREDHTEAEKDHQTQVANGERRGRKRSSIKKPNPCEVLNLGNWSAPGAARPSSCILIDFQIARYAPPAYDIMSFLTSTTTRDFRKRHLEELLDVYYDALQVELDWFHRDVREVFASGPLSYRASCDQYQLAGLIDSVLYRHVTMLPMELVARCREEHRLPGTVGSQSRSAKMDICLEAWTQYEEYRNFMTDMLSDLVDQYILLLARYAPPAWDVSTLLMLCSTRDFRDKHLQTLLTIYYQALGDLLLSSSDMSVEFVLPRSEYDASCKHFQLAGLIEALLFSHITLLPKQTAKDMLSSSTDFDSFLRGTGKQRVCLRAFGEAPTYRARMSELLTELIETCVHH</sequence>
<feature type="domain" description="C2H2-type" evidence="5">
    <location>
        <begin position="1224"/>
        <end position="1251"/>
    </location>
</feature>
<feature type="region of interest" description="Disordered" evidence="4">
    <location>
        <begin position="1628"/>
        <end position="1677"/>
    </location>
</feature>
<evidence type="ECO:0000313" key="6">
    <source>
        <dbReference type="EnsemblMetazoa" id="ASTEI07663-PA"/>
    </source>
</evidence>
<keyword evidence="1" id="KW-0479">Metal-binding</keyword>
<evidence type="ECO:0000256" key="1">
    <source>
        <dbReference type="ARBA" id="ARBA00022723"/>
    </source>
</evidence>
<feature type="region of interest" description="Disordered" evidence="4">
    <location>
        <begin position="1067"/>
        <end position="1105"/>
    </location>
</feature>